<name>D2JD10_STAEP</name>
<proteinExistence type="predicted"/>
<reference evidence="1" key="1">
    <citation type="submission" date="2009-08" db="EMBL/GenBank/DDBJ databases">
        <authorList>
            <person name="Gill J."/>
            <person name="Borman J."/>
            <person name="Shetty J."/>
            <person name="Hostetler J."/>
            <person name="Durkin S."/>
            <person name="Montgomery B."/>
        </authorList>
    </citation>
    <scope>NUCLEOTIDE SEQUENCE</scope>
    <source>
        <strain evidence="1">CDC2</strain>
        <plasmid evidence="1">SAP025A</plasmid>
    </source>
</reference>
<sequence length="83" mass="9860">MNTVGMLRTSNKPRILARTVAYICQYNKINFFYFSPEDVDIRNKKINAQVFKHGKWVRKIVDYPDIVDNEPMKISNKKNIFFS</sequence>
<evidence type="ECO:0000313" key="1">
    <source>
        <dbReference type="EMBL" id="ADA62623.1"/>
    </source>
</evidence>
<keyword evidence="1" id="KW-0614">Plasmid</keyword>
<geneLocation type="plasmid" evidence="1">
    <name>SAP025A</name>
</geneLocation>
<organism evidence="1">
    <name type="scientific">Staphylococcus epidermidis</name>
    <dbReference type="NCBI Taxonomy" id="1282"/>
    <lineage>
        <taxon>Bacteria</taxon>
        <taxon>Bacillati</taxon>
        <taxon>Bacillota</taxon>
        <taxon>Bacilli</taxon>
        <taxon>Bacillales</taxon>
        <taxon>Staphylococcaceae</taxon>
        <taxon>Staphylococcus</taxon>
    </lineage>
</organism>
<protein>
    <submittedName>
        <fullName evidence="1">Uncharacterized protein</fullName>
    </submittedName>
</protein>
<dbReference type="AlphaFoldDB" id="D2JD10"/>
<reference evidence="1" key="2">
    <citation type="submission" date="2009-12" db="EMBL/GenBank/DDBJ databases">
        <authorList>
            <person name="Summers A.O."/>
            <person name="Shearer J."/>
            <person name="Wireman J."/>
        </authorList>
    </citation>
    <scope>NUCLEOTIDE SEQUENCE</scope>
    <source>
        <strain evidence="1">CDC2</strain>
        <plasmid evidence="1">SAP025A</plasmid>
    </source>
</reference>
<accession>D2JD10</accession>
<gene>
    <name evidence="1" type="ORF">SAP025A_004</name>
</gene>
<dbReference type="EMBL" id="GQ900470">
    <property type="protein sequence ID" value="ADA62623.1"/>
    <property type="molecule type" value="Genomic_DNA"/>
</dbReference>